<protein>
    <submittedName>
        <fullName evidence="1">Uncharacterized protein</fullName>
    </submittedName>
</protein>
<sequence length="67" mass="7508">MAYPKWYVQMGVHNSHLRNFQFPKDYGFAVSISSPIFAESNVQVENAVKTAKKILSKSTHPNLGLLA</sequence>
<dbReference type="Proteomes" id="UP001159363">
    <property type="component" value="Chromosome 5"/>
</dbReference>
<dbReference type="EMBL" id="JARBHB010000006">
    <property type="protein sequence ID" value="KAJ8881710.1"/>
    <property type="molecule type" value="Genomic_DNA"/>
</dbReference>
<evidence type="ECO:0000313" key="2">
    <source>
        <dbReference type="Proteomes" id="UP001159363"/>
    </source>
</evidence>
<evidence type="ECO:0000313" key="1">
    <source>
        <dbReference type="EMBL" id="KAJ8881710.1"/>
    </source>
</evidence>
<accession>A0ABQ9HBU0</accession>
<keyword evidence="2" id="KW-1185">Reference proteome</keyword>
<proteinExistence type="predicted"/>
<gene>
    <name evidence="1" type="ORF">PR048_018196</name>
</gene>
<name>A0ABQ9HBU0_9NEOP</name>
<reference evidence="1 2" key="1">
    <citation type="submission" date="2023-02" db="EMBL/GenBank/DDBJ databases">
        <title>LHISI_Scaffold_Assembly.</title>
        <authorList>
            <person name="Stuart O.P."/>
            <person name="Cleave R."/>
            <person name="Magrath M.J.L."/>
            <person name="Mikheyev A.S."/>
        </authorList>
    </citation>
    <scope>NUCLEOTIDE SEQUENCE [LARGE SCALE GENOMIC DNA]</scope>
    <source>
        <strain evidence="1">Daus_M_001</strain>
        <tissue evidence="1">Leg muscle</tissue>
    </source>
</reference>
<organism evidence="1 2">
    <name type="scientific">Dryococelus australis</name>
    <dbReference type="NCBI Taxonomy" id="614101"/>
    <lineage>
        <taxon>Eukaryota</taxon>
        <taxon>Metazoa</taxon>
        <taxon>Ecdysozoa</taxon>
        <taxon>Arthropoda</taxon>
        <taxon>Hexapoda</taxon>
        <taxon>Insecta</taxon>
        <taxon>Pterygota</taxon>
        <taxon>Neoptera</taxon>
        <taxon>Polyneoptera</taxon>
        <taxon>Phasmatodea</taxon>
        <taxon>Verophasmatodea</taxon>
        <taxon>Anareolatae</taxon>
        <taxon>Phasmatidae</taxon>
        <taxon>Eurycanthinae</taxon>
        <taxon>Dryococelus</taxon>
    </lineage>
</organism>
<comment type="caution">
    <text evidence="1">The sequence shown here is derived from an EMBL/GenBank/DDBJ whole genome shotgun (WGS) entry which is preliminary data.</text>
</comment>